<organism evidence="5 6">
    <name type="scientific">Spirulina subsalsa FACHB-351</name>
    <dbReference type="NCBI Taxonomy" id="234711"/>
    <lineage>
        <taxon>Bacteria</taxon>
        <taxon>Bacillati</taxon>
        <taxon>Cyanobacteriota</taxon>
        <taxon>Cyanophyceae</taxon>
        <taxon>Spirulinales</taxon>
        <taxon>Spirulinaceae</taxon>
        <taxon>Spirulina</taxon>
    </lineage>
</organism>
<reference evidence="5 6" key="1">
    <citation type="submission" date="2021-08" db="EMBL/GenBank/DDBJ databases">
        <title>Draft genome sequence of Spirulina subsalsa with high tolerance to salinity and hype-accumulation of phycocyanin.</title>
        <authorList>
            <person name="Pei H."/>
            <person name="Jiang L."/>
        </authorList>
    </citation>
    <scope>NUCLEOTIDE SEQUENCE [LARGE SCALE GENOMIC DNA]</scope>
    <source>
        <strain evidence="5 6">FACHB-351</strain>
    </source>
</reference>
<dbReference type="PROSITE" id="PS51192">
    <property type="entry name" value="HELICASE_ATP_BIND_1"/>
    <property type="match status" value="1"/>
</dbReference>
<keyword evidence="6" id="KW-1185">Reference proteome</keyword>
<dbReference type="SMART" id="SM00487">
    <property type="entry name" value="DEXDc"/>
    <property type="match status" value="1"/>
</dbReference>
<keyword evidence="1" id="KW-0547">Nucleotide-binding</keyword>
<evidence type="ECO:0000256" key="1">
    <source>
        <dbReference type="ARBA" id="ARBA00022741"/>
    </source>
</evidence>
<dbReference type="InterPro" id="IPR027417">
    <property type="entry name" value="P-loop_NTPase"/>
</dbReference>
<evidence type="ECO:0000313" key="5">
    <source>
        <dbReference type="EMBL" id="MCW6037382.1"/>
    </source>
</evidence>
<feature type="domain" description="Helicase C-terminal" evidence="4">
    <location>
        <begin position="253"/>
        <end position="410"/>
    </location>
</feature>
<proteinExistence type="predicted"/>
<dbReference type="GO" id="GO:0004386">
    <property type="term" value="F:helicase activity"/>
    <property type="evidence" value="ECO:0007669"/>
    <property type="project" value="UniProtKB-KW"/>
</dbReference>
<dbReference type="PANTHER" id="PTHR47962">
    <property type="entry name" value="ATP-DEPENDENT HELICASE LHR-RELATED-RELATED"/>
    <property type="match status" value="1"/>
</dbReference>
<comment type="caution">
    <text evidence="5">The sequence shown here is derived from an EMBL/GenBank/DDBJ whole genome shotgun (WGS) entry which is preliminary data.</text>
</comment>
<dbReference type="Pfam" id="PF00271">
    <property type="entry name" value="Helicase_C"/>
    <property type="match status" value="1"/>
</dbReference>
<dbReference type="Gene3D" id="3.40.50.300">
    <property type="entry name" value="P-loop containing nucleotide triphosphate hydrolases"/>
    <property type="match status" value="2"/>
</dbReference>
<keyword evidence="2" id="KW-0067">ATP-binding</keyword>
<keyword evidence="5" id="KW-0378">Hydrolase</keyword>
<dbReference type="InterPro" id="IPR001650">
    <property type="entry name" value="Helicase_C-like"/>
</dbReference>
<dbReference type="PANTHER" id="PTHR47962:SF5">
    <property type="entry name" value="ATP-DEPENDENT HELICASE LHR-RELATED"/>
    <property type="match status" value="1"/>
</dbReference>
<name>A0ABT3L7G0_9CYAN</name>
<evidence type="ECO:0000256" key="2">
    <source>
        <dbReference type="ARBA" id="ARBA00022840"/>
    </source>
</evidence>
<dbReference type="Proteomes" id="UP001526426">
    <property type="component" value="Unassembled WGS sequence"/>
</dbReference>
<dbReference type="InterPro" id="IPR014001">
    <property type="entry name" value="Helicase_ATP-bd"/>
</dbReference>
<sequence>MCCYSGLMFNQLAPFLQDYIYREGWTELRPVQRAACEVIFNSPSHLLLATGTASGKTEAAFLPILTVLDQNPSKTVSVLYISPIKALINDQFERLNDLLKQTHTPVFAWHGDIASRRKQKLLNQPQGILQITPESLESLLINHFKKLPDLFGDLRFVIIDEIHSFMESQRGAQIICQLSRLSRCIHYHPRRIGLSATLGDLRAAKQWLEQGTNEVAIAPEIAAEERRVRLAVEHFYVGESQTNLGAEIKDFEAFYQYIFEITQNSQALIFTNSRTEAESITANLRQLAKMLNQPDIYYVHHGSISSSLRMEAEQAMRDNCPAVTAATVTLELGIDLGQLERVVQLNAPLSVSSFLQRLGRTGRRDNPADMRFVCTELELTAEMELFDQVPWQLLQAIAIIQLYLEEGWLEPIEWGKYPYSLLYQQTLSVIGSYGEVSPSALAEIVLTIPIFGAISQEVFKELLRYWLAIKHLEYTEQGTLILGKFGEKWVHNFRFYAVFEDVTEYRVYSEGGEIGSIFAPPPLLGSFSLAGQSWQVLEIDDSRKRLFVKAIEGISPVSWRRGGRGQIHVKVLQKMRQVLGEKGVYPYLLEGARQRLEKVRRLGERWGFNQDYFVELEENLYCFFPWLGSREFMTLERVIHRLVQSGLGVRVLKSYGPYYMLFKLGRGVSLEDFRAGLRGYLEGDWTGEDLVVSPESPQCYKYDSFIPDYLLRRAFAEDGLNFESLREELGAILG</sequence>
<evidence type="ECO:0000259" key="3">
    <source>
        <dbReference type="PROSITE" id="PS51192"/>
    </source>
</evidence>
<evidence type="ECO:0000259" key="4">
    <source>
        <dbReference type="PROSITE" id="PS51194"/>
    </source>
</evidence>
<keyword evidence="5" id="KW-0347">Helicase</keyword>
<evidence type="ECO:0000313" key="6">
    <source>
        <dbReference type="Proteomes" id="UP001526426"/>
    </source>
</evidence>
<dbReference type="PROSITE" id="PS51194">
    <property type="entry name" value="HELICASE_CTER"/>
    <property type="match status" value="1"/>
</dbReference>
<dbReference type="SMART" id="SM00490">
    <property type="entry name" value="HELICc"/>
    <property type="match status" value="1"/>
</dbReference>
<feature type="domain" description="Helicase ATP-binding" evidence="3">
    <location>
        <begin position="37"/>
        <end position="216"/>
    </location>
</feature>
<dbReference type="InterPro" id="IPR052511">
    <property type="entry name" value="ATP-dep_Helicase"/>
</dbReference>
<dbReference type="EMBL" id="JAIHOM010000068">
    <property type="protein sequence ID" value="MCW6037382.1"/>
    <property type="molecule type" value="Genomic_DNA"/>
</dbReference>
<dbReference type="SUPFAM" id="SSF52540">
    <property type="entry name" value="P-loop containing nucleoside triphosphate hydrolases"/>
    <property type="match status" value="1"/>
</dbReference>
<dbReference type="Pfam" id="PF00270">
    <property type="entry name" value="DEAD"/>
    <property type="match status" value="1"/>
</dbReference>
<dbReference type="InterPro" id="IPR011545">
    <property type="entry name" value="DEAD/DEAH_box_helicase_dom"/>
</dbReference>
<accession>A0ABT3L7G0</accession>
<gene>
    <name evidence="5" type="ORF">K4A83_14025</name>
</gene>
<protein>
    <submittedName>
        <fullName evidence="5">DEAD/DEAH box helicase</fullName>
    </submittedName>
</protein>